<comment type="caution">
    <text evidence="2">The sequence shown here is derived from an EMBL/GenBank/DDBJ whole genome shotgun (WGS) entry which is preliminary data.</text>
</comment>
<feature type="region of interest" description="Disordered" evidence="1">
    <location>
        <begin position="179"/>
        <end position="199"/>
    </location>
</feature>
<dbReference type="EMBL" id="JBBWWR010000010">
    <property type="protein sequence ID" value="KAK8961219.1"/>
    <property type="molecule type" value="Genomic_DNA"/>
</dbReference>
<organism evidence="2 3">
    <name type="scientific">Platanthera guangdongensis</name>
    <dbReference type="NCBI Taxonomy" id="2320717"/>
    <lineage>
        <taxon>Eukaryota</taxon>
        <taxon>Viridiplantae</taxon>
        <taxon>Streptophyta</taxon>
        <taxon>Embryophyta</taxon>
        <taxon>Tracheophyta</taxon>
        <taxon>Spermatophyta</taxon>
        <taxon>Magnoliopsida</taxon>
        <taxon>Liliopsida</taxon>
        <taxon>Asparagales</taxon>
        <taxon>Orchidaceae</taxon>
        <taxon>Orchidoideae</taxon>
        <taxon>Orchideae</taxon>
        <taxon>Orchidinae</taxon>
        <taxon>Platanthera</taxon>
    </lineage>
</organism>
<reference evidence="2 3" key="1">
    <citation type="journal article" date="2022" name="Nat. Plants">
        <title>Genomes of leafy and leafless Platanthera orchids illuminate the evolution of mycoheterotrophy.</title>
        <authorList>
            <person name="Li M.H."/>
            <person name="Liu K.W."/>
            <person name="Li Z."/>
            <person name="Lu H.C."/>
            <person name="Ye Q.L."/>
            <person name="Zhang D."/>
            <person name="Wang J.Y."/>
            <person name="Li Y.F."/>
            <person name="Zhong Z.M."/>
            <person name="Liu X."/>
            <person name="Yu X."/>
            <person name="Liu D.K."/>
            <person name="Tu X.D."/>
            <person name="Liu B."/>
            <person name="Hao Y."/>
            <person name="Liao X.Y."/>
            <person name="Jiang Y.T."/>
            <person name="Sun W.H."/>
            <person name="Chen J."/>
            <person name="Chen Y.Q."/>
            <person name="Ai Y."/>
            <person name="Zhai J.W."/>
            <person name="Wu S.S."/>
            <person name="Zhou Z."/>
            <person name="Hsiao Y.Y."/>
            <person name="Wu W.L."/>
            <person name="Chen Y.Y."/>
            <person name="Lin Y.F."/>
            <person name="Hsu J.L."/>
            <person name="Li C.Y."/>
            <person name="Wang Z.W."/>
            <person name="Zhao X."/>
            <person name="Zhong W.Y."/>
            <person name="Ma X.K."/>
            <person name="Ma L."/>
            <person name="Huang J."/>
            <person name="Chen G.Z."/>
            <person name="Huang M.Z."/>
            <person name="Huang L."/>
            <person name="Peng D.H."/>
            <person name="Luo Y.B."/>
            <person name="Zou S.Q."/>
            <person name="Chen S.P."/>
            <person name="Lan S."/>
            <person name="Tsai W.C."/>
            <person name="Van de Peer Y."/>
            <person name="Liu Z.J."/>
        </authorList>
    </citation>
    <scope>NUCLEOTIDE SEQUENCE [LARGE SCALE GENOMIC DNA]</scope>
    <source>
        <strain evidence="2">Lor288</strain>
    </source>
</reference>
<evidence type="ECO:0000313" key="2">
    <source>
        <dbReference type="EMBL" id="KAK8961219.1"/>
    </source>
</evidence>
<keyword evidence="3" id="KW-1185">Reference proteome</keyword>
<feature type="compositionally biased region" description="Low complexity" evidence="1">
    <location>
        <begin position="179"/>
        <end position="197"/>
    </location>
</feature>
<evidence type="ECO:0000256" key="1">
    <source>
        <dbReference type="SAM" id="MobiDB-lite"/>
    </source>
</evidence>
<evidence type="ECO:0000313" key="3">
    <source>
        <dbReference type="Proteomes" id="UP001412067"/>
    </source>
</evidence>
<name>A0ABR2MC87_9ASPA</name>
<feature type="region of interest" description="Disordered" evidence="1">
    <location>
        <begin position="215"/>
        <end position="236"/>
    </location>
</feature>
<protein>
    <submittedName>
        <fullName evidence="2">Mitochondrial import inner membrane translocase subunit Tim13</fullName>
    </submittedName>
</protein>
<sequence>MDPFSSSSSSLSSGSSGPSPEVMMDQLKTQLAQAYAEEFLEEPLLENDADAPPANAETPRLPEGNGQPVPETASQVARVETVAASARFCFCNSFVPKIRETPEQKEGVVELEAVEVCVRGSCHRRLSSRQMCEWKNASVRFSAPDLAQDGVTLRSQGEEQQGLTCGRGRARLLRGVGSLPSSAAPAAPSGSLPPSAANSHDPRVYLLALDALGRQLRARRPPEDRQSSCRQTTGGR</sequence>
<feature type="compositionally biased region" description="Acidic residues" evidence="1">
    <location>
        <begin position="38"/>
        <end position="49"/>
    </location>
</feature>
<feature type="region of interest" description="Disordered" evidence="1">
    <location>
        <begin position="1"/>
        <end position="72"/>
    </location>
</feature>
<accession>A0ABR2MC87</accession>
<feature type="compositionally biased region" description="Low complexity" evidence="1">
    <location>
        <begin position="1"/>
        <end position="20"/>
    </location>
</feature>
<dbReference type="Proteomes" id="UP001412067">
    <property type="component" value="Unassembled WGS sequence"/>
</dbReference>
<gene>
    <name evidence="2" type="primary">TIM13</name>
    <name evidence="2" type="ORF">KSP40_PGU016685</name>
</gene>
<proteinExistence type="predicted"/>